<evidence type="ECO:0000313" key="4">
    <source>
        <dbReference type="Proteomes" id="UP000285625"/>
    </source>
</evidence>
<evidence type="ECO:0000256" key="2">
    <source>
        <dbReference type="ARBA" id="ARBA00022679"/>
    </source>
</evidence>
<dbReference type="Proteomes" id="UP000285625">
    <property type="component" value="Unassembled WGS sequence"/>
</dbReference>
<dbReference type="InterPro" id="IPR029063">
    <property type="entry name" value="SAM-dependent_MTases_sf"/>
</dbReference>
<dbReference type="GO" id="GO:0052913">
    <property type="term" value="F:16S rRNA (guanine(966)-N(2))-methyltransferase activity"/>
    <property type="evidence" value="ECO:0007669"/>
    <property type="project" value="UniProtKB-EC"/>
</dbReference>
<dbReference type="PIRSF" id="PIRSF004553">
    <property type="entry name" value="CHP00095"/>
    <property type="match status" value="1"/>
</dbReference>
<proteinExistence type="predicted"/>
<dbReference type="KEGG" id="shu:SHYC_08695"/>
<protein>
    <submittedName>
        <fullName evidence="3">16S rRNA (Guanine(966)-N(2))-methyltransferase RsmD</fullName>
        <ecNumber evidence="3">2.1.1.171</ecNumber>
    </submittedName>
</protein>
<organism evidence="3 4">
    <name type="scientific">Staphylococcus hyicus</name>
    <dbReference type="NCBI Taxonomy" id="1284"/>
    <lineage>
        <taxon>Bacteria</taxon>
        <taxon>Bacillati</taxon>
        <taxon>Bacillota</taxon>
        <taxon>Bacilli</taxon>
        <taxon>Bacillales</taxon>
        <taxon>Staphylococcaceae</taxon>
        <taxon>Staphylococcus</taxon>
    </lineage>
</organism>
<dbReference type="NCBIfam" id="TIGR00095">
    <property type="entry name" value="16S rRNA (guanine(966)-N(2))-methyltransferase RsmD"/>
    <property type="match status" value="1"/>
</dbReference>
<dbReference type="Pfam" id="PF03602">
    <property type="entry name" value="Cons_hypoth95"/>
    <property type="match status" value="1"/>
</dbReference>
<comment type="caution">
    <text evidence="3">The sequence shown here is derived from an EMBL/GenBank/DDBJ whole genome shotgun (WGS) entry which is preliminary data.</text>
</comment>
<dbReference type="CDD" id="cd02440">
    <property type="entry name" value="AdoMet_MTases"/>
    <property type="match status" value="1"/>
</dbReference>
<dbReference type="GO" id="GO:0003676">
    <property type="term" value="F:nucleic acid binding"/>
    <property type="evidence" value="ECO:0007669"/>
    <property type="project" value="InterPro"/>
</dbReference>
<dbReference type="Gene3D" id="3.40.50.150">
    <property type="entry name" value="Vaccinia Virus protein VP39"/>
    <property type="match status" value="1"/>
</dbReference>
<name>A0A0A8HU89_STAHY</name>
<dbReference type="EMBL" id="QXVO01000005">
    <property type="protein sequence ID" value="RIO47185.1"/>
    <property type="molecule type" value="Genomic_DNA"/>
</dbReference>
<dbReference type="PANTHER" id="PTHR43542:SF1">
    <property type="entry name" value="METHYLTRANSFERASE"/>
    <property type="match status" value="1"/>
</dbReference>
<dbReference type="RefSeq" id="WP_039647672.1">
    <property type="nucleotide sequence ID" value="NZ_CP008747.1"/>
</dbReference>
<dbReference type="InterPro" id="IPR004398">
    <property type="entry name" value="RNA_MeTrfase_RsmD"/>
</dbReference>
<sequence length="183" mass="20599">MRVIAGIHKSKQLHTLEGRNTRPTMDKVKEGIFNSLHDIHGIGLDLFAGSGGLGIEALSRGMDKMIFVDQNYGAIKIIRQNINKLGLEAQTEVYKNSADRALKALSKRDIQFDVIFLDPPYDKGLIDKALEQIKAFDLLKNNGIIVCEFSHRESIKINGFKEIKRYHYGLTDTCLLEKGDSHD</sequence>
<keyword evidence="1 3" id="KW-0489">Methyltransferase</keyword>
<dbReference type="PANTHER" id="PTHR43542">
    <property type="entry name" value="METHYLTRANSFERASE"/>
    <property type="match status" value="1"/>
</dbReference>
<dbReference type="HOGENOM" id="CLU_075826_0_0_9"/>
<dbReference type="InterPro" id="IPR002052">
    <property type="entry name" value="DNA_methylase_N6_adenine_CS"/>
</dbReference>
<dbReference type="EC" id="2.1.1.171" evidence="3"/>
<evidence type="ECO:0000313" key="3">
    <source>
        <dbReference type="EMBL" id="RIO47185.1"/>
    </source>
</evidence>
<dbReference type="STRING" id="1284.SHYC_08695"/>
<gene>
    <name evidence="3" type="primary">rsmD</name>
    <name evidence="3" type="ORF">BUZ57_02440</name>
</gene>
<accession>A0A0A8HU89</accession>
<dbReference type="SUPFAM" id="SSF53335">
    <property type="entry name" value="S-adenosyl-L-methionine-dependent methyltransferases"/>
    <property type="match status" value="1"/>
</dbReference>
<dbReference type="AlphaFoldDB" id="A0A0A8HU89"/>
<evidence type="ECO:0000256" key="1">
    <source>
        <dbReference type="ARBA" id="ARBA00022603"/>
    </source>
</evidence>
<dbReference type="GeneID" id="41073519"/>
<reference evidence="3 4" key="1">
    <citation type="journal article" date="2016" name="Front. Microbiol.">
        <title>Comprehensive Phylogenetic Analysis of Bovine Non-aureus Staphylococci Species Based on Whole-Genome Sequencing.</title>
        <authorList>
            <person name="Naushad S."/>
            <person name="Barkema H.W."/>
            <person name="Luby C."/>
            <person name="Condas L.A."/>
            <person name="Nobrega D.B."/>
            <person name="Carson D.A."/>
            <person name="De Buck J."/>
        </authorList>
    </citation>
    <scope>NUCLEOTIDE SEQUENCE [LARGE SCALE GENOMIC DNA]</scope>
    <source>
        <strain evidence="3 4">SNUC 5959</strain>
    </source>
</reference>
<keyword evidence="2 3" id="KW-0808">Transferase</keyword>
<dbReference type="PROSITE" id="PS00092">
    <property type="entry name" value="N6_MTASE"/>
    <property type="match status" value="1"/>
</dbReference>